<evidence type="ECO:0000313" key="3">
    <source>
        <dbReference type="Proteomes" id="UP000317998"/>
    </source>
</evidence>
<keyword evidence="3" id="KW-1185">Reference proteome</keyword>
<dbReference type="RefSeq" id="WP_141879949.1">
    <property type="nucleotide sequence ID" value="NZ_VFOM01000001.1"/>
</dbReference>
<proteinExistence type="predicted"/>
<dbReference type="SUPFAM" id="SSF51735">
    <property type="entry name" value="NAD(P)-binding Rossmann-fold domains"/>
    <property type="match status" value="1"/>
</dbReference>
<dbReference type="InterPro" id="IPR052718">
    <property type="entry name" value="NmrA-type_oxidoreductase"/>
</dbReference>
<protein>
    <submittedName>
        <fullName evidence="2">NAD(P)H dehydrogenase (Quinone)</fullName>
    </submittedName>
</protein>
<dbReference type="InterPro" id="IPR036291">
    <property type="entry name" value="NAD(P)-bd_dom_sf"/>
</dbReference>
<accession>A0A542YI30</accession>
<dbReference type="Gene3D" id="3.40.50.720">
    <property type="entry name" value="NAD(P)-binding Rossmann-like Domain"/>
    <property type="match status" value="1"/>
</dbReference>
<dbReference type="AlphaFoldDB" id="A0A542YI30"/>
<name>A0A542YI30_9MICO</name>
<dbReference type="InterPro" id="IPR016040">
    <property type="entry name" value="NAD(P)-bd_dom"/>
</dbReference>
<dbReference type="Proteomes" id="UP000317998">
    <property type="component" value="Unassembled WGS sequence"/>
</dbReference>
<dbReference type="Gene3D" id="3.90.25.10">
    <property type="entry name" value="UDP-galactose 4-epimerase, domain 1"/>
    <property type="match status" value="1"/>
</dbReference>
<evidence type="ECO:0000313" key="2">
    <source>
        <dbReference type="EMBL" id="TQL47732.1"/>
    </source>
</evidence>
<dbReference type="PANTHER" id="PTHR47129">
    <property type="entry name" value="QUINONE OXIDOREDUCTASE 2"/>
    <property type="match status" value="1"/>
</dbReference>
<dbReference type="EMBL" id="VFOM01000001">
    <property type="protein sequence ID" value="TQL47732.1"/>
    <property type="molecule type" value="Genomic_DNA"/>
</dbReference>
<dbReference type="CDD" id="cd05269">
    <property type="entry name" value="TMR_SDR_a"/>
    <property type="match status" value="1"/>
</dbReference>
<sequence length="288" mass="30289">MTLALTGATGHLGRLVLESLLARGVAPDDIVAIGRDTSKLADFAERGVQLRTADYSKPETLAAAFEGVDRLLLISGSEVGQRVKQHGNVIDAAKDAGVGFIAYTSAPRADTSDLVLAPEHKATEQLIRDSGIPFSFLRNGWYTENYVQVAQQAKHTGLIIASLGDGTVASASRKDFADAAAVVLAGPGHENSVYELSGDTAWGYEELAQVVSDIVGREVTYKRVSSKEHRTILTKAGLPMGQAGFVVSLDTNTRDGALGLVTGDLARLIGRPTTPLAEGLAEAYAAAE</sequence>
<reference evidence="2 3" key="1">
    <citation type="submission" date="2019-06" db="EMBL/GenBank/DDBJ databases">
        <title>Sequencing the genomes of 1000 actinobacteria strains.</title>
        <authorList>
            <person name="Klenk H.-P."/>
        </authorList>
    </citation>
    <scope>NUCLEOTIDE SEQUENCE [LARGE SCALE GENOMIC DNA]</scope>
    <source>
        <strain evidence="2 3">DSM 26477</strain>
    </source>
</reference>
<dbReference type="Pfam" id="PF13460">
    <property type="entry name" value="NAD_binding_10"/>
    <property type="match status" value="1"/>
</dbReference>
<feature type="domain" description="NAD(P)-binding" evidence="1">
    <location>
        <begin position="7"/>
        <end position="185"/>
    </location>
</feature>
<dbReference type="PANTHER" id="PTHR47129:SF1">
    <property type="entry name" value="NMRA-LIKE DOMAIN-CONTAINING PROTEIN"/>
    <property type="match status" value="1"/>
</dbReference>
<dbReference type="OrthoDB" id="5510591at2"/>
<evidence type="ECO:0000259" key="1">
    <source>
        <dbReference type="Pfam" id="PF13460"/>
    </source>
</evidence>
<gene>
    <name evidence="2" type="ORF">FB562_0800</name>
</gene>
<organism evidence="2 3">
    <name type="scientific">Homoserinimonas aerilata</name>
    <dbReference type="NCBI Taxonomy" id="1162970"/>
    <lineage>
        <taxon>Bacteria</taxon>
        <taxon>Bacillati</taxon>
        <taxon>Actinomycetota</taxon>
        <taxon>Actinomycetes</taxon>
        <taxon>Micrococcales</taxon>
        <taxon>Microbacteriaceae</taxon>
        <taxon>Homoserinimonas</taxon>
    </lineage>
</organism>
<comment type="caution">
    <text evidence="2">The sequence shown here is derived from an EMBL/GenBank/DDBJ whole genome shotgun (WGS) entry which is preliminary data.</text>
</comment>